<protein>
    <submittedName>
        <fullName evidence="1">Uncharacterized protein</fullName>
    </submittedName>
</protein>
<reference evidence="1 2" key="1">
    <citation type="submission" date="2019-02" db="EMBL/GenBank/DDBJ databases">
        <title>Planctomycetal bacteria perform biofilm scaping via a novel small molecule.</title>
        <authorList>
            <person name="Jeske O."/>
            <person name="Boedeker C."/>
            <person name="Wiegand S."/>
            <person name="Breitling P."/>
            <person name="Kallscheuer N."/>
            <person name="Jogler M."/>
            <person name="Rohde M."/>
            <person name="Petersen J."/>
            <person name="Medema M.H."/>
            <person name="Surup F."/>
            <person name="Jogler C."/>
        </authorList>
    </citation>
    <scope>NUCLEOTIDE SEQUENCE [LARGE SCALE GENOMIC DNA]</scope>
    <source>
        <strain evidence="1 2">Mal15</strain>
    </source>
</reference>
<name>A0A5B9M8R9_9BACT</name>
<dbReference type="EMBL" id="CP036264">
    <property type="protein sequence ID" value="QEF97019.1"/>
    <property type="molecule type" value="Genomic_DNA"/>
</dbReference>
<gene>
    <name evidence="1" type="ORF">Mal15_10490</name>
</gene>
<proteinExistence type="predicted"/>
<evidence type="ECO:0000313" key="1">
    <source>
        <dbReference type="EMBL" id="QEF97019.1"/>
    </source>
</evidence>
<evidence type="ECO:0000313" key="2">
    <source>
        <dbReference type="Proteomes" id="UP000321353"/>
    </source>
</evidence>
<sequence>MTESISKVAERAGQFFMGQSPIHQAMLRLTKALGEMKIPFAIAGAMAANAHGHRRTTADINILLRDEDLQKFKQQYIGRGWVNKFEGSKNFRDAVRAVDIDALIVGGYPGDGLPKPVAFPEPERVWEVKEDGIPFVSLKTLLELKLASGMTAPHRMQDMADVMNLIRANDLPQDYAETLEPYVAEKFGELWQAAQISDEH</sequence>
<dbReference type="SUPFAM" id="SSF81301">
    <property type="entry name" value="Nucleotidyltransferase"/>
    <property type="match status" value="1"/>
</dbReference>
<dbReference type="InterPro" id="IPR043519">
    <property type="entry name" value="NT_sf"/>
</dbReference>
<accession>A0A5B9M8R9</accession>
<keyword evidence="2" id="KW-1185">Reference proteome</keyword>
<dbReference type="Proteomes" id="UP000321353">
    <property type="component" value="Chromosome"/>
</dbReference>
<dbReference type="Gene3D" id="3.30.460.40">
    <property type="match status" value="1"/>
</dbReference>
<dbReference type="KEGG" id="smam:Mal15_10490"/>
<organism evidence="1 2">
    <name type="scientific">Stieleria maiorica</name>
    <dbReference type="NCBI Taxonomy" id="2795974"/>
    <lineage>
        <taxon>Bacteria</taxon>
        <taxon>Pseudomonadati</taxon>
        <taxon>Planctomycetota</taxon>
        <taxon>Planctomycetia</taxon>
        <taxon>Pirellulales</taxon>
        <taxon>Pirellulaceae</taxon>
        <taxon>Stieleria</taxon>
    </lineage>
</organism>
<dbReference type="RefSeq" id="WP_147866751.1">
    <property type="nucleotide sequence ID" value="NZ_CP036264.1"/>
</dbReference>
<dbReference type="AlphaFoldDB" id="A0A5B9M8R9"/>